<organism evidence="2 4">
    <name type="scientific">Modestobacter muralis</name>
    <dbReference type="NCBI Taxonomy" id="1608614"/>
    <lineage>
        <taxon>Bacteria</taxon>
        <taxon>Bacillati</taxon>
        <taxon>Actinomycetota</taxon>
        <taxon>Actinomycetes</taxon>
        <taxon>Geodermatophilales</taxon>
        <taxon>Geodermatophilaceae</taxon>
        <taxon>Modestobacter</taxon>
    </lineage>
</organism>
<sequence length="122" mass="12906">MRARRTGTGHRVTRLVAVPWALWGTAMLVRPGDVTRLAGGPEPAHWVVRLLGARLVAQHVTALVHPTRAVVLAGAGVDLLHASSMVLARVRWPAHARPVWVSGSTSVASAVLGLLTAPAARR</sequence>
<dbReference type="EMBL" id="JAAGWB010000043">
    <property type="protein sequence ID" value="NEN52392.1"/>
    <property type="molecule type" value="Genomic_DNA"/>
</dbReference>
<comment type="caution">
    <text evidence="2">The sequence shown here is derived from an EMBL/GenBank/DDBJ whole genome shotgun (WGS) entry which is preliminary data.</text>
</comment>
<reference evidence="2 4" key="2">
    <citation type="submission" date="2020-02" db="EMBL/GenBank/DDBJ databases">
        <title>The WGS of Modestobacter muralis DSM 100205.</title>
        <authorList>
            <person name="Jiang Z."/>
        </authorList>
    </citation>
    <scope>NUCLEOTIDE SEQUENCE [LARGE SCALE GENOMIC DNA]</scope>
    <source>
        <strain evidence="2 4">DSM 100205</strain>
    </source>
</reference>
<proteinExistence type="predicted"/>
<dbReference type="RefSeq" id="WP_163612048.1">
    <property type="nucleotide sequence ID" value="NZ_JAAGWB010000043.1"/>
</dbReference>
<keyword evidence="3" id="KW-1185">Reference proteome</keyword>
<evidence type="ECO:0008006" key="5">
    <source>
        <dbReference type="Google" id="ProtNLM"/>
    </source>
</evidence>
<evidence type="ECO:0000313" key="3">
    <source>
        <dbReference type="Proteomes" id="UP000468828"/>
    </source>
</evidence>
<protein>
    <recommendedName>
        <fullName evidence="5">DUF4267 domain-containing protein</fullName>
    </recommendedName>
</protein>
<evidence type="ECO:0000313" key="2">
    <source>
        <dbReference type="EMBL" id="NEN52392.1"/>
    </source>
</evidence>
<gene>
    <name evidence="2" type="ORF">G3R41_15865</name>
    <name evidence="1" type="ORF">GCU67_15215</name>
</gene>
<evidence type="ECO:0000313" key="4">
    <source>
        <dbReference type="Proteomes" id="UP000471152"/>
    </source>
</evidence>
<dbReference type="Proteomes" id="UP000471152">
    <property type="component" value="Unassembled WGS sequence"/>
</dbReference>
<reference evidence="1 3" key="1">
    <citation type="submission" date="2020-01" db="EMBL/GenBank/DDBJ databases">
        <title>the WGS Modestobacter muralis CPCC 204518.</title>
        <authorList>
            <person name="Jiang Z."/>
        </authorList>
    </citation>
    <scope>NUCLEOTIDE SEQUENCE [LARGE SCALE GENOMIC DNA]</scope>
    <source>
        <strain evidence="1 3">DSM 100205</strain>
    </source>
</reference>
<dbReference type="EMBL" id="JAAGWH010000041">
    <property type="protein sequence ID" value="NEK95504.1"/>
    <property type="molecule type" value="Genomic_DNA"/>
</dbReference>
<name>A0A6P0H9J5_9ACTN</name>
<dbReference type="AlphaFoldDB" id="A0A6P0H9J5"/>
<accession>A0A6P0H9J5</accession>
<evidence type="ECO:0000313" key="1">
    <source>
        <dbReference type="EMBL" id="NEK95504.1"/>
    </source>
</evidence>
<dbReference type="Proteomes" id="UP000468828">
    <property type="component" value="Unassembled WGS sequence"/>
</dbReference>